<evidence type="ECO:0000256" key="1">
    <source>
        <dbReference type="SAM" id="MobiDB-lite"/>
    </source>
</evidence>
<comment type="caution">
    <text evidence="2">The sequence shown here is derived from an EMBL/GenBank/DDBJ whole genome shotgun (WGS) entry which is preliminary data.</text>
</comment>
<sequence length="324" mass="37210">MDQSDISQCVASRSRQGITTWLAFVGDSTMRQKVHTLLLNLPQNLQYTYFLGTKQVNASEFRKAVTFHKLRPPTFDIIGKAVTVPPQHDGKLEPSSSTNTTTTPTNPNPSSSPDDAPNFNPYLEIHDEYPTSETNPVDPKFNAPLWEGEVQLSQFSLRVTLVWSPGTWDKRENIGTEINKFEEWLDGPSLPHVIVIGLSTWNILSRNKVDELSPATQVETFARHFLHSLTRLADRTTVLYWRQSRRTAVWLWDSTLPFNLANIRECLRLNEANMFNHPLYTGRWWNCGDSHHSSYETNYVDIQMLFNFLCNDYMESSEEGPYCC</sequence>
<dbReference type="EMBL" id="JAWZYT010002441">
    <property type="protein sequence ID" value="KAK4304347.1"/>
    <property type="molecule type" value="Genomic_DNA"/>
</dbReference>
<proteinExistence type="predicted"/>
<feature type="region of interest" description="Disordered" evidence="1">
    <location>
        <begin position="84"/>
        <end position="136"/>
    </location>
</feature>
<keyword evidence="3" id="KW-1185">Reference proteome</keyword>
<gene>
    <name evidence="2" type="ORF">Pmani_023696</name>
</gene>
<accession>A0AAE1PBH7</accession>
<name>A0AAE1PBH7_9EUCA</name>
<evidence type="ECO:0000313" key="2">
    <source>
        <dbReference type="EMBL" id="KAK4304347.1"/>
    </source>
</evidence>
<dbReference type="Proteomes" id="UP001292094">
    <property type="component" value="Unassembled WGS sequence"/>
</dbReference>
<reference evidence="2" key="1">
    <citation type="submission" date="2023-11" db="EMBL/GenBank/DDBJ databases">
        <title>Genome assemblies of two species of porcelain crab, Petrolisthes cinctipes and Petrolisthes manimaculis (Anomura: Porcellanidae).</title>
        <authorList>
            <person name="Angst P."/>
        </authorList>
    </citation>
    <scope>NUCLEOTIDE SEQUENCE</scope>
    <source>
        <strain evidence="2">PB745_02</strain>
        <tissue evidence="2">Gill</tissue>
    </source>
</reference>
<dbReference type="AlphaFoldDB" id="A0AAE1PBH7"/>
<evidence type="ECO:0000313" key="3">
    <source>
        <dbReference type="Proteomes" id="UP001292094"/>
    </source>
</evidence>
<protein>
    <submittedName>
        <fullName evidence="2">Uncharacterized protein</fullName>
    </submittedName>
</protein>
<organism evidence="2 3">
    <name type="scientific">Petrolisthes manimaculis</name>
    <dbReference type="NCBI Taxonomy" id="1843537"/>
    <lineage>
        <taxon>Eukaryota</taxon>
        <taxon>Metazoa</taxon>
        <taxon>Ecdysozoa</taxon>
        <taxon>Arthropoda</taxon>
        <taxon>Crustacea</taxon>
        <taxon>Multicrustacea</taxon>
        <taxon>Malacostraca</taxon>
        <taxon>Eumalacostraca</taxon>
        <taxon>Eucarida</taxon>
        <taxon>Decapoda</taxon>
        <taxon>Pleocyemata</taxon>
        <taxon>Anomura</taxon>
        <taxon>Galatheoidea</taxon>
        <taxon>Porcellanidae</taxon>
        <taxon>Petrolisthes</taxon>
    </lineage>
</organism>
<feature type="compositionally biased region" description="Low complexity" evidence="1">
    <location>
        <begin position="94"/>
        <end position="113"/>
    </location>
</feature>